<accession>A0ABS1B9K7</accession>
<dbReference type="Proteomes" id="UP000612352">
    <property type="component" value="Unassembled WGS sequence"/>
</dbReference>
<dbReference type="EMBL" id="JAEDAJ010000003">
    <property type="protein sequence ID" value="MBK0331341.1"/>
    <property type="molecule type" value="Genomic_DNA"/>
</dbReference>
<evidence type="ECO:0000256" key="1">
    <source>
        <dbReference type="ARBA" id="ARBA00006499"/>
    </source>
</evidence>
<feature type="domain" description="Phospholipase/carboxylesterase/thioesterase" evidence="3">
    <location>
        <begin position="110"/>
        <end position="222"/>
    </location>
</feature>
<dbReference type="InterPro" id="IPR029058">
    <property type="entry name" value="AB_hydrolase_fold"/>
</dbReference>
<dbReference type="InterPro" id="IPR050565">
    <property type="entry name" value="LYPA1-2/EST-like"/>
</dbReference>
<gene>
    <name evidence="4" type="ORF">I8D64_07990</name>
</gene>
<protein>
    <submittedName>
        <fullName evidence="4">Esterase</fullName>
    </submittedName>
</protein>
<proteinExistence type="inferred from homology"/>
<organism evidence="4 5">
    <name type="scientific">Brachybacterium halotolerans</name>
    <dbReference type="NCBI Taxonomy" id="2795215"/>
    <lineage>
        <taxon>Bacteria</taxon>
        <taxon>Bacillati</taxon>
        <taxon>Actinomycetota</taxon>
        <taxon>Actinomycetes</taxon>
        <taxon>Micrococcales</taxon>
        <taxon>Dermabacteraceae</taxon>
        <taxon>Brachybacterium</taxon>
    </lineage>
</organism>
<evidence type="ECO:0000313" key="5">
    <source>
        <dbReference type="Proteomes" id="UP000612352"/>
    </source>
</evidence>
<reference evidence="4 5" key="1">
    <citation type="submission" date="2020-12" db="EMBL/GenBank/DDBJ databases">
        <title>Brachybacterium sp. MASK1Z-5, whole genome shotgun sequence.</title>
        <authorList>
            <person name="Tuo L."/>
        </authorList>
    </citation>
    <scope>NUCLEOTIDE SEQUENCE [LARGE SCALE GENOMIC DNA]</scope>
    <source>
        <strain evidence="4 5">MASK1Z-5</strain>
    </source>
</reference>
<dbReference type="SUPFAM" id="SSF53474">
    <property type="entry name" value="alpha/beta-Hydrolases"/>
    <property type="match status" value="1"/>
</dbReference>
<evidence type="ECO:0000259" key="3">
    <source>
        <dbReference type="Pfam" id="PF02230"/>
    </source>
</evidence>
<comment type="caution">
    <text evidence="4">The sequence shown here is derived from an EMBL/GenBank/DDBJ whole genome shotgun (WGS) entry which is preliminary data.</text>
</comment>
<dbReference type="PANTHER" id="PTHR10655:SF17">
    <property type="entry name" value="LYSOPHOSPHOLIPASE-LIKE PROTEIN 1"/>
    <property type="match status" value="1"/>
</dbReference>
<comment type="similarity">
    <text evidence="1">Belongs to the AB hydrolase superfamily. AB hydrolase 2 family.</text>
</comment>
<dbReference type="Gene3D" id="3.40.50.1820">
    <property type="entry name" value="alpha/beta hydrolase"/>
    <property type="match status" value="1"/>
</dbReference>
<dbReference type="InterPro" id="IPR003140">
    <property type="entry name" value="PLipase/COase/thioEstase"/>
</dbReference>
<dbReference type="Pfam" id="PF02230">
    <property type="entry name" value="Abhydrolase_2"/>
    <property type="match status" value="1"/>
</dbReference>
<sequence>MSRPNPFGFPPVERIGEGPARIDESAVRFFPHAPGPQDRVVLLLHGLGSNEQDLLSLAPMLPGGVVYASLRGVLACGPGFGWLAPPPLGADDLGLLEESAAALEDWASRAVPGRIVGAIGFSQGAVLSLQLLRRDAETLDWVVVLSGAPFPADLPGDAALAERGVPALWGHGGQDPLFDPSMEAQVRDWLRRHTRLTEELSPSLGHGIDEQILDAVAAFVRARLTEGTRS</sequence>
<name>A0ABS1B9K7_9MICO</name>
<keyword evidence="5" id="KW-1185">Reference proteome</keyword>
<evidence type="ECO:0000313" key="4">
    <source>
        <dbReference type="EMBL" id="MBK0331341.1"/>
    </source>
</evidence>
<dbReference type="RefSeq" id="WP_200501962.1">
    <property type="nucleotide sequence ID" value="NZ_JAEDAJ010000003.1"/>
</dbReference>
<keyword evidence="2" id="KW-0378">Hydrolase</keyword>
<dbReference type="PANTHER" id="PTHR10655">
    <property type="entry name" value="LYSOPHOSPHOLIPASE-RELATED"/>
    <property type="match status" value="1"/>
</dbReference>
<evidence type="ECO:0000256" key="2">
    <source>
        <dbReference type="ARBA" id="ARBA00022801"/>
    </source>
</evidence>